<protein>
    <submittedName>
        <fullName evidence="2">Uncharacterized protein</fullName>
    </submittedName>
</protein>
<name>A0A7S3PXS0_9STRA</name>
<feature type="transmembrane region" description="Helical" evidence="1">
    <location>
        <begin position="195"/>
        <end position="214"/>
    </location>
</feature>
<gene>
    <name evidence="2" type="ORF">CDEB00056_LOCUS3735</name>
</gene>
<dbReference type="AlphaFoldDB" id="A0A7S3PXS0"/>
<feature type="transmembrane region" description="Helical" evidence="1">
    <location>
        <begin position="120"/>
        <end position="140"/>
    </location>
</feature>
<keyword evidence="1" id="KW-1133">Transmembrane helix</keyword>
<keyword evidence="1" id="KW-0472">Membrane</keyword>
<keyword evidence="1" id="KW-0812">Transmembrane</keyword>
<feature type="transmembrane region" description="Helical" evidence="1">
    <location>
        <begin position="285"/>
        <end position="307"/>
    </location>
</feature>
<organism evidence="2">
    <name type="scientific">Chaetoceros debilis</name>
    <dbReference type="NCBI Taxonomy" id="122233"/>
    <lineage>
        <taxon>Eukaryota</taxon>
        <taxon>Sar</taxon>
        <taxon>Stramenopiles</taxon>
        <taxon>Ochrophyta</taxon>
        <taxon>Bacillariophyta</taxon>
        <taxon>Coscinodiscophyceae</taxon>
        <taxon>Chaetocerotophycidae</taxon>
        <taxon>Chaetocerotales</taxon>
        <taxon>Chaetocerotaceae</taxon>
        <taxon>Chaetoceros</taxon>
    </lineage>
</organism>
<sequence length="337" mass="38357">MSVTQGNKVENENHNMTTMGAASISSEISVDITDSSSGLSLETNGESVEIVPAGNILHVNEADKDLHEELYVIRLLSRKAMHLPNGNWWSDWVNFIKNNHPLFGMCFHHKLHPLKVQHRLYLLLASVSFGLTATNCVYLYNAYNNEEMSKVLIEFALKEDSPLNVENIEALEITYGTFALWTFGGLLHGAFDISIWYFSACACFVSGASCGNNARNRCQTVASYVVLAITGALFASAICFALMRAIYDVRLRLAGEGEVFDEFEWDEIRRVQNFTFLVGYTIELVLVYLVYWPLLVTVLFTGIFPFIGRPKEMERQYQERMHREKKCRVFVTRDYHS</sequence>
<dbReference type="EMBL" id="HBIO01005306">
    <property type="protein sequence ID" value="CAE0458894.1"/>
    <property type="molecule type" value="Transcribed_RNA"/>
</dbReference>
<reference evidence="2" key="1">
    <citation type="submission" date="2021-01" db="EMBL/GenBank/DDBJ databases">
        <authorList>
            <person name="Corre E."/>
            <person name="Pelletier E."/>
            <person name="Niang G."/>
            <person name="Scheremetjew M."/>
            <person name="Finn R."/>
            <person name="Kale V."/>
            <person name="Holt S."/>
            <person name="Cochrane G."/>
            <person name="Meng A."/>
            <person name="Brown T."/>
            <person name="Cohen L."/>
        </authorList>
    </citation>
    <scope>NUCLEOTIDE SEQUENCE</scope>
    <source>
        <strain evidence="2">MM31A-1</strain>
    </source>
</reference>
<evidence type="ECO:0000256" key="1">
    <source>
        <dbReference type="SAM" id="Phobius"/>
    </source>
</evidence>
<evidence type="ECO:0000313" key="2">
    <source>
        <dbReference type="EMBL" id="CAE0458894.1"/>
    </source>
</evidence>
<feature type="transmembrane region" description="Helical" evidence="1">
    <location>
        <begin position="221"/>
        <end position="243"/>
    </location>
</feature>
<proteinExistence type="predicted"/>
<accession>A0A7S3PXS0</accession>